<reference evidence="2 3" key="1">
    <citation type="submission" date="2024-09" db="EMBL/GenBank/DDBJ databases">
        <authorList>
            <person name="Sun Q."/>
            <person name="Mori K."/>
        </authorList>
    </citation>
    <scope>NUCLEOTIDE SEQUENCE [LARGE SCALE GENOMIC DNA]</scope>
    <source>
        <strain evidence="2 3">CCM 7706</strain>
    </source>
</reference>
<evidence type="ECO:0000313" key="3">
    <source>
        <dbReference type="Proteomes" id="UP001589798"/>
    </source>
</evidence>
<gene>
    <name evidence="2" type="ORF">ACFFJC_01030</name>
</gene>
<proteinExistence type="predicted"/>
<dbReference type="Gene3D" id="3.10.450.50">
    <property type="match status" value="1"/>
</dbReference>
<dbReference type="InterPro" id="IPR037401">
    <property type="entry name" value="SnoaL-like"/>
</dbReference>
<accession>A0ABV6CSL3</accession>
<evidence type="ECO:0000259" key="1">
    <source>
        <dbReference type="Pfam" id="PF12680"/>
    </source>
</evidence>
<dbReference type="InterPro" id="IPR032710">
    <property type="entry name" value="NTF2-like_dom_sf"/>
</dbReference>
<feature type="domain" description="SnoaL-like" evidence="1">
    <location>
        <begin position="10"/>
        <end position="112"/>
    </location>
</feature>
<dbReference type="Pfam" id="PF12680">
    <property type="entry name" value="SnoaL_2"/>
    <property type="match status" value="1"/>
</dbReference>
<dbReference type="RefSeq" id="WP_379485786.1">
    <property type="nucleotide sequence ID" value="NZ_JBHLWK010000002.1"/>
</dbReference>
<organism evidence="2 3">
    <name type="scientific">Novosphingobium soli</name>
    <dbReference type="NCBI Taxonomy" id="574956"/>
    <lineage>
        <taxon>Bacteria</taxon>
        <taxon>Pseudomonadati</taxon>
        <taxon>Pseudomonadota</taxon>
        <taxon>Alphaproteobacteria</taxon>
        <taxon>Sphingomonadales</taxon>
        <taxon>Sphingomonadaceae</taxon>
        <taxon>Novosphingobium</taxon>
    </lineage>
</organism>
<protein>
    <submittedName>
        <fullName evidence="2">Nuclear transport factor 2 family protein</fullName>
    </submittedName>
</protein>
<dbReference type="SUPFAM" id="SSF54427">
    <property type="entry name" value="NTF2-like"/>
    <property type="match status" value="1"/>
</dbReference>
<dbReference type="EMBL" id="JBHLWK010000002">
    <property type="protein sequence ID" value="MFC0202850.1"/>
    <property type="molecule type" value="Genomic_DNA"/>
</dbReference>
<sequence length="137" mass="14593">MTPEEITDLVDRLYAAAGAGDWESANALLTDDFVAHESEALPMAGAYAGKTGLQDLFARVMGIVDVAGLERSDLLTGENSAIAVLTMRFADPALKPAELCEMFRFRDGLCCEIKPFYYDPAVFHQAAAAKASAGAEA</sequence>
<evidence type="ECO:0000313" key="2">
    <source>
        <dbReference type="EMBL" id="MFC0202850.1"/>
    </source>
</evidence>
<name>A0ABV6CSL3_9SPHN</name>
<comment type="caution">
    <text evidence="2">The sequence shown here is derived from an EMBL/GenBank/DDBJ whole genome shotgun (WGS) entry which is preliminary data.</text>
</comment>
<dbReference type="Proteomes" id="UP001589798">
    <property type="component" value="Unassembled WGS sequence"/>
</dbReference>
<keyword evidence="3" id="KW-1185">Reference proteome</keyword>